<accession>A0ABT6EZB0</accession>
<dbReference type="RefSeq" id="WP_277866817.1">
    <property type="nucleotide sequence ID" value="NZ_JAKKUT010000002.1"/>
</dbReference>
<reference evidence="2" key="1">
    <citation type="journal article" date="2022" name="Genome Biol. Evol.">
        <title>A New Gene Family Diagnostic for Intracellular Biomineralization of Amorphous Ca Carbonates by Cyanobacteria.</title>
        <authorList>
            <person name="Benzerara K."/>
            <person name="Duprat E."/>
            <person name="Bitard-Feildel T."/>
            <person name="Caumes G."/>
            <person name="Cassier-Chauvat C."/>
            <person name="Chauvat F."/>
            <person name="Dezi M."/>
            <person name="Diop S.I."/>
            <person name="Gaschignard G."/>
            <person name="Gorgen S."/>
            <person name="Gugger M."/>
            <person name="Lopez-Garcia P."/>
            <person name="Millet M."/>
            <person name="Skouri-Panet F."/>
            <person name="Moreira D."/>
            <person name="Callebaut I."/>
        </authorList>
    </citation>
    <scope>NUCLEOTIDE SEQUENCE</scope>
    <source>
        <strain evidence="2">G9</strain>
    </source>
</reference>
<dbReference type="EMBL" id="JAKKUT010000002">
    <property type="protein sequence ID" value="MDG2990928.1"/>
    <property type="molecule type" value="Genomic_DNA"/>
</dbReference>
<evidence type="ECO:0000256" key="1">
    <source>
        <dbReference type="SAM" id="Phobius"/>
    </source>
</evidence>
<protein>
    <recommendedName>
        <fullName evidence="4">Secreted protein</fullName>
    </recommendedName>
</protein>
<sequence length="86" mass="9731">MLSWLQQLHPLLAPFCFTAAWGLVVLTSWSLWSMGRDGMVAVKKMHQIPCAHCQFFSGDYRLKCALHPYRAATEEAINCADFRSGL</sequence>
<comment type="caution">
    <text evidence="2">The sequence shown here is derived from an EMBL/GenBank/DDBJ whole genome shotgun (WGS) entry which is preliminary data.</text>
</comment>
<keyword evidence="3" id="KW-1185">Reference proteome</keyword>
<evidence type="ECO:0000313" key="3">
    <source>
        <dbReference type="Proteomes" id="UP001154265"/>
    </source>
</evidence>
<reference evidence="2" key="2">
    <citation type="submission" date="2022-01" db="EMBL/GenBank/DDBJ databases">
        <authorList>
            <person name="Zivanovic Y."/>
            <person name="Moreira D."/>
            <person name="Lopez-Garcia P."/>
        </authorList>
    </citation>
    <scope>NUCLEOTIDE SEQUENCE</scope>
    <source>
        <strain evidence="2">G9</strain>
    </source>
</reference>
<proteinExistence type="predicted"/>
<organism evidence="2 3">
    <name type="scientific">Candidatus Synechococcus calcipolaris G9</name>
    <dbReference type="NCBI Taxonomy" id="1497997"/>
    <lineage>
        <taxon>Bacteria</taxon>
        <taxon>Bacillati</taxon>
        <taxon>Cyanobacteriota</taxon>
        <taxon>Cyanophyceae</taxon>
        <taxon>Synechococcales</taxon>
        <taxon>Synechococcaceae</taxon>
        <taxon>Synechococcus</taxon>
    </lineage>
</organism>
<feature type="transmembrane region" description="Helical" evidence="1">
    <location>
        <begin position="12"/>
        <end position="35"/>
    </location>
</feature>
<gene>
    <name evidence="2" type="ORF">L3556_08305</name>
</gene>
<keyword evidence="1" id="KW-1133">Transmembrane helix</keyword>
<dbReference type="Proteomes" id="UP001154265">
    <property type="component" value="Unassembled WGS sequence"/>
</dbReference>
<keyword evidence="1" id="KW-0812">Transmembrane</keyword>
<evidence type="ECO:0000313" key="2">
    <source>
        <dbReference type="EMBL" id="MDG2990928.1"/>
    </source>
</evidence>
<name>A0ABT6EZB0_9SYNE</name>
<keyword evidence="1" id="KW-0472">Membrane</keyword>
<evidence type="ECO:0008006" key="4">
    <source>
        <dbReference type="Google" id="ProtNLM"/>
    </source>
</evidence>